<accession>A0A4R6V666</accession>
<feature type="transmembrane region" description="Helical" evidence="1">
    <location>
        <begin position="42"/>
        <end position="61"/>
    </location>
</feature>
<keyword evidence="1" id="KW-0812">Transmembrane</keyword>
<evidence type="ECO:0000256" key="1">
    <source>
        <dbReference type="SAM" id="Phobius"/>
    </source>
</evidence>
<keyword evidence="1" id="KW-0472">Membrane</keyword>
<evidence type="ECO:0000313" key="3">
    <source>
        <dbReference type="Proteomes" id="UP000295705"/>
    </source>
</evidence>
<proteinExistence type="predicted"/>
<evidence type="ECO:0000313" key="2">
    <source>
        <dbReference type="EMBL" id="TDQ55763.1"/>
    </source>
</evidence>
<feature type="transmembrane region" description="Helical" evidence="1">
    <location>
        <begin position="12"/>
        <end position="36"/>
    </location>
</feature>
<name>A0A4R6V666_9PSEU</name>
<keyword evidence="1" id="KW-1133">Transmembrane helix</keyword>
<dbReference type="AlphaFoldDB" id="A0A4R6V666"/>
<dbReference type="Proteomes" id="UP000295705">
    <property type="component" value="Unassembled WGS sequence"/>
</dbReference>
<sequence>MAGMFSALGLTTMRGCVIGWVISAVLLVAGLVFTFTPNPVPGIVLFAVGVVGIVLVTLAVLRVRKQTS</sequence>
<protein>
    <submittedName>
        <fullName evidence="2">Uncharacterized protein</fullName>
    </submittedName>
</protein>
<keyword evidence="3" id="KW-1185">Reference proteome</keyword>
<comment type="caution">
    <text evidence="2">The sequence shown here is derived from an EMBL/GenBank/DDBJ whole genome shotgun (WGS) entry which is preliminary data.</text>
</comment>
<organism evidence="2 3">
    <name type="scientific">Actinomycetospora succinea</name>
    <dbReference type="NCBI Taxonomy" id="663603"/>
    <lineage>
        <taxon>Bacteria</taxon>
        <taxon>Bacillati</taxon>
        <taxon>Actinomycetota</taxon>
        <taxon>Actinomycetes</taxon>
        <taxon>Pseudonocardiales</taxon>
        <taxon>Pseudonocardiaceae</taxon>
        <taxon>Actinomycetospora</taxon>
    </lineage>
</organism>
<gene>
    <name evidence="2" type="ORF">EV188_105159</name>
</gene>
<dbReference type="EMBL" id="SNYO01000005">
    <property type="protein sequence ID" value="TDQ55763.1"/>
    <property type="molecule type" value="Genomic_DNA"/>
</dbReference>
<reference evidence="2 3" key="1">
    <citation type="submission" date="2019-03" db="EMBL/GenBank/DDBJ databases">
        <title>Genomic Encyclopedia of Type Strains, Phase IV (KMG-IV): sequencing the most valuable type-strain genomes for metagenomic binning, comparative biology and taxonomic classification.</title>
        <authorList>
            <person name="Goeker M."/>
        </authorList>
    </citation>
    <scope>NUCLEOTIDE SEQUENCE [LARGE SCALE GENOMIC DNA]</scope>
    <source>
        <strain evidence="2 3">DSM 45775</strain>
    </source>
</reference>